<dbReference type="InterPro" id="IPR043957">
    <property type="entry name" value="Vanin_C"/>
</dbReference>
<comment type="similarity">
    <text evidence="1">Belongs to the carbon-nitrogen hydrolase superfamily. BTD/VNN family.</text>
</comment>
<feature type="compositionally biased region" description="Basic and acidic residues" evidence="3">
    <location>
        <begin position="564"/>
        <end position="577"/>
    </location>
</feature>
<feature type="region of interest" description="Disordered" evidence="3">
    <location>
        <begin position="564"/>
        <end position="594"/>
    </location>
</feature>
<dbReference type="InterPro" id="IPR036526">
    <property type="entry name" value="C-N_Hydrolase_sf"/>
</dbReference>
<dbReference type="InterPro" id="IPR040154">
    <property type="entry name" value="Biotinidase/VNN"/>
</dbReference>
<keyword evidence="4" id="KW-0732">Signal</keyword>
<gene>
    <name evidence="6" type="ORF">KGM_207051</name>
</gene>
<dbReference type="KEGG" id="dpl:KGM_207051"/>
<dbReference type="FunCoup" id="A0A212FMS3">
    <property type="interactions" value="34"/>
</dbReference>
<evidence type="ECO:0000256" key="4">
    <source>
        <dbReference type="SAM" id="SignalP"/>
    </source>
</evidence>
<dbReference type="PANTHER" id="PTHR10609:SF14">
    <property type="entry name" value="BIOTINIDASE"/>
    <property type="match status" value="1"/>
</dbReference>
<dbReference type="Gene3D" id="3.60.110.10">
    <property type="entry name" value="Carbon-nitrogen hydrolase"/>
    <property type="match status" value="1"/>
</dbReference>
<evidence type="ECO:0000313" key="6">
    <source>
        <dbReference type="EMBL" id="OWR54999.1"/>
    </source>
</evidence>
<keyword evidence="2" id="KW-0378">Hydrolase</keyword>
<dbReference type="PROSITE" id="PS50263">
    <property type="entry name" value="CN_HYDROLASE"/>
    <property type="match status" value="1"/>
</dbReference>
<proteinExistence type="inferred from homology"/>
<dbReference type="Proteomes" id="UP000007151">
    <property type="component" value="Unassembled WGS sequence"/>
</dbReference>
<dbReference type="EMBL" id="AGBW02007651">
    <property type="protein sequence ID" value="OWR54999.1"/>
    <property type="molecule type" value="Genomic_DNA"/>
</dbReference>
<dbReference type="InParanoid" id="A0A212FMS3"/>
<sequence length="615" mass="67792">MKSIIIILAILCAVDITVQRSTPEADSYVAAVVEYQVQSNVETNLRNYINLIQDAASQNADIVVFPEMTLTRGNSVVIPIHGLLKDNPIPALAPELYDEILVSISAAARQNEIYVVINVQEILNCTNPQAEGENCPEQKQYLFNTNVVFNRSGAVIDRYRKINLFGEFTRTPALSPDLGVFETDFGVTFGHYICFDLMFQVPAIQVVEKMNITDIVFSTMWFSEMPYLTAVQIQQAYAYSMNVNFLAAGANNPRVGSAGSGIYSGKAGALVSIMPGQPTTRLLVATVPKVPGEVTGNVTGPIYDSPSIQDNLTLITDPSLPSHQTRLLRNDVEDFVLFDRDVLCHFRVRMSGREGNMAPFYRAFVQDGLHVYAKRNVGDVGCVIVACKTEDPKSCVYKFDNNEGHTSIEELKITMTSYGKHYNSTLKCNDIKYRYRASAFSGVRDFSGMATGGARVCAIFACTGDTIDTCGKRFDNYSGNTTVVFEQLEITAAVPTPIENSDLQASDSKYFPISLTTSIMPLKNEEFAFDEVSLLLVNVYSMKLSAATDELYAFGVWGRRFDTDGEDPSPPREHDVEDLTTTPAPATTPSTGSSYSVHKFSAILFIISIFVLLQQ</sequence>
<dbReference type="STRING" id="278856.A0A212FMS3"/>
<name>A0A212FMS3_DANPL</name>
<organism evidence="6 7">
    <name type="scientific">Danaus plexippus plexippus</name>
    <dbReference type="NCBI Taxonomy" id="278856"/>
    <lineage>
        <taxon>Eukaryota</taxon>
        <taxon>Metazoa</taxon>
        <taxon>Ecdysozoa</taxon>
        <taxon>Arthropoda</taxon>
        <taxon>Hexapoda</taxon>
        <taxon>Insecta</taxon>
        <taxon>Pterygota</taxon>
        <taxon>Neoptera</taxon>
        <taxon>Endopterygota</taxon>
        <taxon>Lepidoptera</taxon>
        <taxon>Glossata</taxon>
        <taxon>Ditrysia</taxon>
        <taxon>Papilionoidea</taxon>
        <taxon>Nymphalidae</taxon>
        <taxon>Danainae</taxon>
        <taxon>Danaini</taxon>
        <taxon>Danaina</taxon>
        <taxon>Danaus</taxon>
        <taxon>Danaus</taxon>
    </lineage>
</organism>
<feature type="signal peptide" evidence="4">
    <location>
        <begin position="1"/>
        <end position="19"/>
    </location>
</feature>
<keyword evidence="7" id="KW-1185">Reference proteome</keyword>
<feature type="chain" id="PRO_5012239514" evidence="4">
    <location>
        <begin position="20"/>
        <end position="615"/>
    </location>
</feature>
<dbReference type="AlphaFoldDB" id="A0A212FMS3"/>
<comment type="caution">
    <text evidence="6">The sequence shown here is derived from an EMBL/GenBank/DDBJ whole genome shotgun (WGS) entry which is preliminary data.</text>
</comment>
<evidence type="ECO:0000256" key="1">
    <source>
        <dbReference type="ARBA" id="ARBA00008225"/>
    </source>
</evidence>
<reference evidence="6 7" key="1">
    <citation type="journal article" date="2011" name="Cell">
        <title>The monarch butterfly genome yields insights into long-distance migration.</title>
        <authorList>
            <person name="Zhan S."/>
            <person name="Merlin C."/>
            <person name="Boore J.L."/>
            <person name="Reppert S.M."/>
        </authorList>
    </citation>
    <scope>NUCLEOTIDE SEQUENCE [LARGE SCALE GENOMIC DNA]</scope>
    <source>
        <strain evidence="6">F-2</strain>
    </source>
</reference>
<dbReference type="Pfam" id="PF19018">
    <property type="entry name" value="Vanin_C"/>
    <property type="match status" value="2"/>
</dbReference>
<feature type="compositionally biased region" description="Low complexity" evidence="3">
    <location>
        <begin position="580"/>
        <end position="594"/>
    </location>
</feature>
<accession>A0A212FMS3</accession>
<dbReference type="eggNOG" id="KOG0806">
    <property type="taxonomic scope" value="Eukaryota"/>
</dbReference>
<feature type="domain" description="CN hydrolase" evidence="5">
    <location>
        <begin position="28"/>
        <end position="289"/>
    </location>
</feature>
<evidence type="ECO:0000256" key="2">
    <source>
        <dbReference type="ARBA" id="ARBA00022801"/>
    </source>
</evidence>
<dbReference type="Pfam" id="PF00795">
    <property type="entry name" value="CN_hydrolase"/>
    <property type="match status" value="1"/>
</dbReference>
<dbReference type="PANTHER" id="PTHR10609">
    <property type="entry name" value="BIOTINIDASE-RELATED"/>
    <property type="match status" value="1"/>
</dbReference>
<evidence type="ECO:0000259" key="5">
    <source>
        <dbReference type="PROSITE" id="PS50263"/>
    </source>
</evidence>
<dbReference type="SUPFAM" id="SSF56317">
    <property type="entry name" value="Carbon-nitrogen hydrolase"/>
    <property type="match status" value="1"/>
</dbReference>
<evidence type="ECO:0000313" key="7">
    <source>
        <dbReference type="Proteomes" id="UP000007151"/>
    </source>
</evidence>
<evidence type="ECO:0000256" key="3">
    <source>
        <dbReference type="SAM" id="MobiDB-lite"/>
    </source>
</evidence>
<dbReference type="InterPro" id="IPR003010">
    <property type="entry name" value="C-N_Hydrolase"/>
</dbReference>
<dbReference type="GO" id="GO:0016787">
    <property type="term" value="F:hydrolase activity"/>
    <property type="evidence" value="ECO:0007669"/>
    <property type="project" value="UniProtKB-KW"/>
</dbReference>
<protein>
    <submittedName>
        <fullName evidence="6">Vanin protein 2</fullName>
    </submittedName>
</protein>